<protein>
    <submittedName>
        <fullName evidence="1">Uncharacterized protein</fullName>
    </submittedName>
</protein>
<keyword evidence="2" id="KW-1185">Reference proteome</keyword>
<dbReference type="EMBL" id="JADOTZ010000001">
    <property type="protein sequence ID" value="MBG6083263.1"/>
    <property type="molecule type" value="Genomic_DNA"/>
</dbReference>
<organism evidence="1 2">
    <name type="scientific">Zhihengliuella flava</name>
    <dbReference type="NCBI Taxonomy" id="1285193"/>
    <lineage>
        <taxon>Bacteria</taxon>
        <taxon>Bacillati</taxon>
        <taxon>Actinomycetota</taxon>
        <taxon>Actinomycetes</taxon>
        <taxon>Micrococcales</taxon>
        <taxon>Micrococcaceae</taxon>
        <taxon>Zhihengliuella</taxon>
    </lineage>
</organism>
<sequence>MIHSGTVLLLAGVGLVVEESVGDEEAGGCGAEEVVDFEQLLGVAVGAGGVDDLLFGFFDGEEGGFEASGDGGFELAAGW</sequence>
<evidence type="ECO:0000313" key="2">
    <source>
        <dbReference type="Proteomes" id="UP000625033"/>
    </source>
</evidence>
<dbReference type="AlphaFoldDB" id="A0A931D762"/>
<evidence type="ECO:0000313" key="1">
    <source>
        <dbReference type="EMBL" id="MBG6083263.1"/>
    </source>
</evidence>
<proteinExistence type="predicted"/>
<name>A0A931D762_9MICC</name>
<dbReference type="RefSeq" id="WP_196834722.1">
    <property type="nucleotide sequence ID" value="NZ_JADOTZ010000001.1"/>
</dbReference>
<dbReference type="Proteomes" id="UP000625033">
    <property type="component" value="Unassembled WGS sequence"/>
</dbReference>
<accession>A0A931D762</accession>
<gene>
    <name evidence="1" type="ORF">IW252_000030</name>
</gene>
<comment type="caution">
    <text evidence="1">The sequence shown here is derived from an EMBL/GenBank/DDBJ whole genome shotgun (WGS) entry which is preliminary data.</text>
</comment>
<reference evidence="1" key="1">
    <citation type="submission" date="2020-11" db="EMBL/GenBank/DDBJ databases">
        <title>Sequencing the genomes of 1000 actinobacteria strains.</title>
        <authorList>
            <person name="Klenk H.-P."/>
        </authorList>
    </citation>
    <scope>NUCLEOTIDE SEQUENCE</scope>
    <source>
        <strain evidence="1">DSM 26152</strain>
    </source>
</reference>